<evidence type="ECO:0000256" key="1">
    <source>
        <dbReference type="SAM" id="SignalP"/>
    </source>
</evidence>
<name>A0A0C3MJ98_9PORP</name>
<dbReference type="Proteomes" id="UP000031937">
    <property type="component" value="Unassembled WGS sequence"/>
</dbReference>
<dbReference type="SUPFAM" id="SSF55486">
    <property type="entry name" value="Metalloproteases ('zincins'), catalytic domain"/>
    <property type="match status" value="1"/>
</dbReference>
<accession>A0A0C3MJ98</accession>
<keyword evidence="5" id="KW-1185">Reference proteome</keyword>
<reference evidence="3 4" key="2">
    <citation type="submission" date="2014-07" db="EMBL/GenBank/DDBJ databases">
        <title>Porphyromonadaceae bacterium OUH 334697 = ATCC BAA-2682 = DSM 28341 draft genome.</title>
        <authorList>
            <person name="Sydenham T.V."/>
            <person name="Hasman H."/>
            <person name="Justesen U.S."/>
        </authorList>
    </citation>
    <scope>NUCLEOTIDE SEQUENCE [LARGE SCALE GENOMIC DNA]</scope>
    <source>
        <strain evidence="3 4">OUH 334697</strain>
    </source>
</reference>
<evidence type="ECO:0000313" key="4">
    <source>
        <dbReference type="Proteomes" id="UP000031937"/>
    </source>
</evidence>
<reference evidence="2 5" key="1">
    <citation type="submission" date="2014-07" db="EMBL/GenBank/DDBJ databases">
        <title>Porphyromonadaceae bacterium OUH 308042 = ATCC BAA-2681 = DSM 28342 draft genome.</title>
        <authorList>
            <person name="Sydenham T.V."/>
            <person name="Hasman H."/>
            <person name="Justensen U.S."/>
        </authorList>
    </citation>
    <scope>NUCLEOTIDE SEQUENCE [LARGE SCALE GENOMIC DNA]</scope>
    <source>
        <strain evidence="2 5">OUH 308042</strain>
    </source>
</reference>
<dbReference type="EMBL" id="JPIT01000008">
    <property type="protein sequence ID" value="KIO46868.1"/>
    <property type="molecule type" value="Genomic_DNA"/>
</dbReference>
<dbReference type="OrthoDB" id="1013043at2"/>
<evidence type="ECO:0008006" key="6">
    <source>
        <dbReference type="Google" id="ProtNLM"/>
    </source>
</evidence>
<dbReference type="EMBL" id="JPIU01000025">
    <property type="protein sequence ID" value="KIO46743.1"/>
    <property type="molecule type" value="Genomic_DNA"/>
</dbReference>
<evidence type="ECO:0000313" key="5">
    <source>
        <dbReference type="Proteomes" id="UP000031980"/>
    </source>
</evidence>
<sequence>MNKKILKHSLFMVCLFVGLTTRASIPEETIQTTVTAIQAKGGTDKQLVEAGVRQVARLWQSDDGNTNDFQSFCIKNYLTDPVTKQRVFEKISNYFEALWGHFNEITLQLQLNLHQDNGPLDEIDPLFGAYSPGSHLINDFYANKIGFIIALNFPEVPLKVKETIGTDRQAWAYARLGDIFTSRVPSELIQAQVKSESDADVYISDYNIYMGHVSNAKGKKLFPDDKILLSHWNLRDEIKANYNKGKEGLDKQRTVYEVMKRIITQEIPTQVINSGAYDWNPYSNTISSKGEPVSVIPEATERYRRMLNNFHAVKAIDPYTGKNFIERKFSGEMEISLNDVKTLFTQFLTAPELKAVGKIISKRLGRKLEAYDIWYDGFKARSSLDETKLDAQTRQLYPDAAAFKTGLPDILVQLGFTPERANYICDKIAVDAARGSGHAWGAAMKGQRSHLRTRIPAKGMDYKGYNIAVHEFGHNVEQTISMYDVDNFMMSGVPNTAFTEALAFIFQKRDLQLLGIEDNNPEKEEMDVLDKFWSLYEIMGVSMLDIATWEWMYAHPDATASELRDAVISLSKEIWNTYYAPVFGKKDETILAIYSHMISYPLYLSAYAFGQIIEFQLEDYLNGKTFSQEVDRIFRLGRLTPNEWMLQATGHDLSVEPMVKAVQKILKK</sequence>
<keyword evidence="1" id="KW-0732">Signal</keyword>
<protein>
    <recommendedName>
        <fullName evidence="6">Peptidase M3</fullName>
    </recommendedName>
</protein>
<dbReference type="InterPro" id="IPR042088">
    <property type="entry name" value="OligoPept_F_C"/>
</dbReference>
<gene>
    <name evidence="2" type="ORF">BA92_02470</name>
    <name evidence="3" type="ORF">IE90_02280</name>
</gene>
<dbReference type="Gene3D" id="1.10.1370.20">
    <property type="entry name" value="Oligoendopeptidase f, C-terminal domain"/>
    <property type="match status" value="1"/>
</dbReference>
<proteinExistence type="predicted"/>
<organism evidence="2 5">
    <name type="scientific">Sanguibacteroides justesenii</name>
    <dbReference type="NCBI Taxonomy" id="1547597"/>
    <lineage>
        <taxon>Bacteria</taxon>
        <taxon>Pseudomonadati</taxon>
        <taxon>Bacteroidota</taxon>
        <taxon>Bacteroidia</taxon>
        <taxon>Bacteroidales</taxon>
        <taxon>Porphyromonadaceae</taxon>
        <taxon>Sanguibacteroides</taxon>
    </lineage>
</organism>
<dbReference type="Proteomes" id="UP000031980">
    <property type="component" value="Unassembled WGS sequence"/>
</dbReference>
<dbReference type="AlphaFoldDB" id="A0A0C3MJ98"/>
<comment type="caution">
    <text evidence="2">The sequence shown here is derived from an EMBL/GenBank/DDBJ whole genome shotgun (WGS) entry which is preliminary data.</text>
</comment>
<feature type="chain" id="PRO_5043118844" description="Peptidase M3" evidence="1">
    <location>
        <begin position="24"/>
        <end position="668"/>
    </location>
</feature>
<feature type="signal peptide" evidence="1">
    <location>
        <begin position="1"/>
        <end position="23"/>
    </location>
</feature>
<evidence type="ECO:0000313" key="2">
    <source>
        <dbReference type="EMBL" id="KIO46743.1"/>
    </source>
</evidence>
<evidence type="ECO:0000313" key="3">
    <source>
        <dbReference type="EMBL" id="KIO46868.1"/>
    </source>
</evidence>